<gene>
    <name evidence="2" type="ORF">SAMN04489732_1145</name>
</gene>
<dbReference type="InterPro" id="IPR043168">
    <property type="entry name" value="DegV_C"/>
</dbReference>
<dbReference type="GO" id="GO:0008289">
    <property type="term" value="F:lipid binding"/>
    <property type="evidence" value="ECO:0007669"/>
    <property type="project" value="UniProtKB-KW"/>
</dbReference>
<proteinExistence type="predicted"/>
<dbReference type="Proteomes" id="UP000198582">
    <property type="component" value="Unassembled WGS sequence"/>
</dbReference>
<dbReference type="NCBIfam" id="TIGR00762">
    <property type="entry name" value="DegV"/>
    <property type="match status" value="1"/>
</dbReference>
<dbReference type="PROSITE" id="PS51482">
    <property type="entry name" value="DEGV"/>
    <property type="match status" value="1"/>
</dbReference>
<sequence length="279" mass="29369">MSAHIAVVTDSTSCLPDQLAARWGIGVVQVQLHAGDVTDDEHRFDRSQLIDAMKAGRPVSTSPPDPGAFFWTYQDAASSGASAIVSMHISGRLSETVQAAREAAQQVRIPVHIIDSGTASMSLGFAAVSAARVSGAGGQLERVLEAAERRVRGSTELIYVDTLEYLRRTGRVGAAQSLLGNAFSIKPLLTVRNGEISPLARVPGAKRAMNRLVELAVKAAGDRKVDLAITRFGSDEREVVQRLKAQIPDVADVVVGDASTVIGAHVGPGAMSITVSPVN</sequence>
<dbReference type="Gene3D" id="3.30.1180.10">
    <property type="match status" value="1"/>
</dbReference>
<dbReference type="InterPro" id="IPR003797">
    <property type="entry name" value="DegV"/>
</dbReference>
<organism evidence="2 3">
    <name type="scientific">Amycolatopsis saalfeldensis</name>
    <dbReference type="NCBI Taxonomy" id="394193"/>
    <lineage>
        <taxon>Bacteria</taxon>
        <taxon>Bacillati</taxon>
        <taxon>Actinomycetota</taxon>
        <taxon>Actinomycetes</taxon>
        <taxon>Pseudonocardiales</taxon>
        <taxon>Pseudonocardiaceae</taxon>
        <taxon>Amycolatopsis</taxon>
    </lineage>
</organism>
<keyword evidence="1" id="KW-0446">Lipid-binding</keyword>
<dbReference type="Gene3D" id="3.40.50.10170">
    <property type="match status" value="1"/>
</dbReference>
<dbReference type="PANTHER" id="PTHR33434">
    <property type="entry name" value="DEGV DOMAIN-CONTAINING PROTEIN DR_1986-RELATED"/>
    <property type="match status" value="1"/>
</dbReference>
<keyword evidence="3" id="KW-1185">Reference proteome</keyword>
<accession>A0A1H8YDD6</accession>
<reference evidence="2 3" key="1">
    <citation type="submission" date="2016-10" db="EMBL/GenBank/DDBJ databases">
        <authorList>
            <person name="de Groot N.N."/>
        </authorList>
    </citation>
    <scope>NUCLEOTIDE SEQUENCE [LARGE SCALE GENOMIC DNA]</scope>
    <source>
        <strain evidence="2 3">DSM 44993</strain>
    </source>
</reference>
<dbReference type="AlphaFoldDB" id="A0A1H8YDD6"/>
<dbReference type="Pfam" id="PF02645">
    <property type="entry name" value="DegV"/>
    <property type="match status" value="1"/>
</dbReference>
<dbReference type="PANTHER" id="PTHR33434:SF2">
    <property type="entry name" value="FATTY ACID-BINDING PROTEIN TM_1468"/>
    <property type="match status" value="1"/>
</dbReference>
<name>A0A1H8YDD6_9PSEU</name>
<dbReference type="STRING" id="394193.SAMN04489732_1145"/>
<dbReference type="OrthoDB" id="9760324at2"/>
<evidence type="ECO:0000313" key="2">
    <source>
        <dbReference type="EMBL" id="SEP50127.1"/>
    </source>
</evidence>
<dbReference type="SUPFAM" id="SSF82549">
    <property type="entry name" value="DAK1/DegV-like"/>
    <property type="match status" value="1"/>
</dbReference>
<protein>
    <submittedName>
        <fullName evidence="2">EDD domain protein, DegV family</fullName>
    </submittedName>
</protein>
<evidence type="ECO:0000313" key="3">
    <source>
        <dbReference type="Proteomes" id="UP000198582"/>
    </source>
</evidence>
<evidence type="ECO:0000256" key="1">
    <source>
        <dbReference type="ARBA" id="ARBA00023121"/>
    </source>
</evidence>
<dbReference type="InterPro" id="IPR050270">
    <property type="entry name" value="DegV_domain_contain"/>
</dbReference>
<dbReference type="RefSeq" id="WP_091621987.1">
    <property type="nucleotide sequence ID" value="NZ_FOEF01000014.1"/>
</dbReference>
<dbReference type="EMBL" id="FOEF01000014">
    <property type="protein sequence ID" value="SEP50127.1"/>
    <property type="molecule type" value="Genomic_DNA"/>
</dbReference>